<keyword evidence="3" id="KW-0732">Signal</keyword>
<evidence type="ECO:0000259" key="7">
    <source>
        <dbReference type="Pfam" id="PF14322"/>
    </source>
</evidence>
<evidence type="ECO:0000313" key="9">
    <source>
        <dbReference type="Proteomes" id="UP000500882"/>
    </source>
</evidence>
<evidence type="ECO:0000256" key="5">
    <source>
        <dbReference type="ARBA" id="ARBA00023237"/>
    </source>
</evidence>
<evidence type="ECO:0000313" key="8">
    <source>
        <dbReference type="EMBL" id="BCA48667.1"/>
    </source>
</evidence>
<dbReference type="InterPro" id="IPR012944">
    <property type="entry name" value="SusD_RagB_dom"/>
</dbReference>
<evidence type="ECO:0000256" key="4">
    <source>
        <dbReference type="ARBA" id="ARBA00023136"/>
    </source>
</evidence>
<dbReference type="Proteomes" id="UP000500882">
    <property type="component" value="Chromosome"/>
</dbReference>
<protein>
    <submittedName>
        <fullName evidence="8">Starch-binding protein</fullName>
    </submittedName>
</protein>
<accession>A0A679HF31</accession>
<sequence length="606" mass="69914">METAFSNKTNARKFLFTCYSYLPKWDQSGSIGFLAGDEHWLIPKGTGFIDQRLSLNAWEIGRGEQNSNDPYQNYWDGLNGGTNLWTAIRDCNIFLENIDKPLDLQQYERNRWIAEVKFLKAYYHYYLFMLYGPIPVMDNNISIDASAEEVRRYRDPVDDVVNYISNLLDDAAKDLPLQVTDAGEELGRITQPIAKAVKAQLWLLAASPLFNGNTDYINVKDNQGRSLFPAETDNNKWEQAADAALDAIKCAKEAGHDLYYFTLPVNGLSDATRKLLDIGEAVTEKWNTEIIWGSTWNVNGLQKVAVAKTTKGSHYDAISVMAPTLTVAEQFYSSNGVPISEDKGDFWSKNYLNRYEFTIIPDEGNNKHYLKIGEETAYLHLNREPRFYANLSFDRGTWYGYGYASDEPKDLAFYKFRAKEVSGRITSEDYSYTGYLNKKVCSYKTSVTDNGLSTERYAFPIIRLADLYLMYAEALNETLSSPNSDVYTYIDLVRKRAGLDGVKESWQKYSKYPEKPNTKTGMREIIRMERLNELACEGKRFWDLRRWKKELPREVKGWYVQGETAQEFYRVTTLYLRSRYSFKDYLWPLKVETVLKDPNLGQSPGW</sequence>
<dbReference type="GO" id="GO:0009279">
    <property type="term" value="C:cell outer membrane"/>
    <property type="evidence" value="ECO:0007669"/>
    <property type="project" value="UniProtKB-SubCell"/>
</dbReference>
<organism evidence="8 9">
    <name type="scientific">Bacteroides thetaiotaomicron</name>
    <dbReference type="NCBI Taxonomy" id="818"/>
    <lineage>
        <taxon>Bacteria</taxon>
        <taxon>Pseudomonadati</taxon>
        <taxon>Bacteroidota</taxon>
        <taxon>Bacteroidia</taxon>
        <taxon>Bacteroidales</taxon>
        <taxon>Bacteroidaceae</taxon>
        <taxon>Bacteroides</taxon>
    </lineage>
</organism>
<dbReference type="InterPro" id="IPR033985">
    <property type="entry name" value="SusD-like_N"/>
</dbReference>
<feature type="domain" description="RagB/SusD" evidence="6">
    <location>
        <begin position="294"/>
        <end position="606"/>
    </location>
</feature>
<reference evidence="8 9" key="1">
    <citation type="submission" date="2020-02" db="EMBL/GenBank/DDBJ databases">
        <title>Whole-genome sequencing and comparative analysis of the genomes of Bacteroides thetaiotaomicron and Escherichia coli isolated from a healthy resident in Vietnam.</title>
        <authorList>
            <person name="Mohsin M."/>
            <person name="Tanaka K."/>
            <person name="Kawahara R."/>
            <person name="Kondo S."/>
            <person name="Noguchi H."/>
            <person name="Motooka D."/>
            <person name="Nakamura S."/>
            <person name="Khong D.T."/>
            <person name="Nguyen T.N."/>
            <person name="Tran H.T."/>
            <person name="Yamamoto Y."/>
        </authorList>
    </citation>
    <scope>NUCLEOTIDE SEQUENCE [LARGE SCALE GENOMIC DNA]</scope>
    <source>
        <strain evidence="8 9">F9-2</strain>
    </source>
</reference>
<dbReference type="AlphaFoldDB" id="A0A679HF31"/>
<dbReference type="Gene3D" id="1.25.40.390">
    <property type="match status" value="1"/>
</dbReference>
<dbReference type="InterPro" id="IPR011990">
    <property type="entry name" value="TPR-like_helical_dom_sf"/>
</dbReference>
<name>A0A679HF31_BACT4</name>
<gene>
    <name evidence="8" type="ORF">BatF92_06090</name>
</gene>
<keyword evidence="5" id="KW-0998">Cell outer membrane</keyword>
<evidence type="ECO:0000256" key="1">
    <source>
        <dbReference type="ARBA" id="ARBA00004442"/>
    </source>
</evidence>
<feature type="domain" description="SusD-like N-terminal" evidence="7">
    <location>
        <begin position="63"/>
        <end position="197"/>
    </location>
</feature>
<comment type="similarity">
    <text evidence="2">Belongs to the SusD family.</text>
</comment>
<evidence type="ECO:0000259" key="6">
    <source>
        <dbReference type="Pfam" id="PF07980"/>
    </source>
</evidence>
<comment type="subcellular location">
    <subcellularLocation>
        <location evidence="1">Cell outer membrane</location>
    </subcellularLocation>
</comment>
<evidence type="ECO:0000256" key="3">
    <source>
        <dbReference type="ARBA" id="ARBA00022729"/>
    </source>
</evidence>
<keyword evidence="4" id="KW-0472">Membrane</keyword>
<dbReference type="EMBL" id="AP022660">
    <property type="protein sequence ID" value="BCA48667.1"/>
    <property type="molecule type" value="Genomic_DNA"/>
</dbReference>
<dbReference type="SUPFAM" id="SSF48452">
    <property type="entry name" value="TPR-like"/>
    <property type="match status" value="1"/>
</dbReference>
<evidence type="ECO:0000256" key="2">
    <source>
        <dbReference type="ARBA" id="ARBA00006275"/>
    </source>
</evidence>
<dbReference type="Pfam" id="PF14322">
    <property type="entry name" value="SusD-like_3"/>
    <property type="match status" value="1"/>
</dbReference>
<proteinExistence type="inferred from homology"/>
<dbReference type="Pfam" id="PF07980">
    <property type="entry name" value="SusD_RagB"/>
    <property type="match status" value="1"/>
</dbReference>